<reference evidence="1 2" key="1">
    <citation type="submission" date="2018-09" db="EMBL/GenBank/DDBJ databases">
        <title>Genomic Encyclopedia of Archaeal and Bacterial Type Strains, Phase II (KMG-II): from individual species to whole genera.</title>
        <authorList>
            <person name="Goeker M."/>
        </authorList>
    </citation>
    <scope>NUCLEOTIDE SEQUENCE [LARGE SCALE GENOMIC DNA]</scope>
    <source>
        <strain evidence="1 2">DSM 17008</strain>
    </source>
</reference>
<dbReference type="Proteomes" id="UP000285120">
    <property type="component" value="Unassembled WGS sequence"/>
</dbReference>
<name>A0A419V6H8_9BACL</name>
<accession>A0A419V6H8</accession>
<dbReference type="Pfam" id="PF05256">
    <property type="entry name" value="UPF0223"/>
    <property type="match status" value="1"/>
</dbReference>
<dbReference type="Gene3D" id="1.10.220.80">
    <property type="entry name" value="BH2638-like"/>
    <property type="match status" value="1"/>
</dbReference>
<dbReference type="InterPro" id="IPR023324">
    <property type="entry name" value="BH2638-like_sf"/>
</dbReference>
<protein>
    <submittedName>
        <fullName evidence="1">Uncharacterized protein YktA (UPF0223 family)</fullName>
    </submittedName>
</protein>
<dbReference type="PIRSF" id="PIRSF037260">
    <property type="entry name" value="UPF0223"/>
    <property type="match status" value="1"/>
</dbReference>
<gene>
    <name evidence="1" type="ORF">ATL39_1215</name>
</gene>
<comment type="caution">
    <text evidence="1">The sequence shown here is derived from an EMBL/GenBank/DDBJ whole genome shotgun (WGS) entry which is preliminary data.</text>
</comment>
<dbReference type="InterPro" id="IPR007920">
    <property type="entry name" value="UPF0223"/>
</dbReference>
<proteinExistence type="predicted"/>
<dbReference type="RefSeq" id="WP_120192390.1">
    <property type="nucleotide sequence ID" value="NZ_RAPK01000007.1"/>
</dbReference>
<dbReference type="EMBL" id="RAPK01000007">
    <property type="protein sequence ID" value="RKD75516.1"/>
    <property type="molecule type" value="Genomic_DNA"/>
</dbReference>
<dbReference type="SUPFAM" id="SSF158504">
    <property type="entry name" value="BH2638-like"/>
    <property type="match status" value="1"/>
</dbReference>
<sequence length="92" mass="10485">MEESVNIPISMDWSTEEVVDVVEFFTIIEKAYDKGVKKEVLLDHYNRFKKVVPSKSEEKTICGEFEGKTNVSCWHTVQAARKAESAALIKMS</sequence>
<dbReference type="NCBIfam" id="NF003353">
    <property type="entry name" value="PRK04387.1"/>
    <property type="match status" value="1"/>
</dbReference>
<dbReference type="OrthoDB" id="1649074at2"/>
<evidence type="ECO:0000313" key="1">
    <source>
        <dbReference type="EMBL" id="RKD75516.1"/>
    </source>
</evidence>
<evidence type="ECO:0000313" key="2">
    <source>
        <dbReference type="Proteomes" id="UP000285120"/>
    </source>
</evidence>
<keyword evidence="2" id="KW-1185">Reference proteome</keyword>
<dbReference type="AlphaFoldDB" id="A0A419V6H8"/>
<organism evidence="1 2">
    <name type="scientific">Sinobaca qinghaiensis</name>
    <dbReference type="NCBI Taxonomy" id="342944"/>
    <lineage>
        <taxon>Bacteria</taxon>
        <taxon>Bacillati</taxon>
        <taxon>Bacillota</taxon>
        <taxon>Bacilli</taxon>
        <taxon>Bacillales</taxon>
        <taxon>Sporolactobacillaceae</taxon>
        <taxon>Sinobaca</taxon>
    </lineage>
</organism>